<keyword evidence="4" id="KW-1185">Reference proteome</keyword>
<dbReference type="RefSeq" id="WP_115458795.1">
    <property type="nucleotide sequence ID" value="NZ_QRAP01000005.1"/>
</dbReference>
<dbReference type="GO" id="GO:0043709">
    <property type="term" value="P:cell adhesion involved in single-species biofilm formation"/>
    <property type="evidence" value="ECO:0007669"/>
    <property type="project" value="TreeGrafter"/>
</dbReference>
<feature type="domain" description="Fimbrial-type adhesion" evidence="2">
    <location>
        <begin position="34"/>
        <end position="175"/>
    </location>
</feature>
<accession>A0A370QQB7</accession>
<dbReference type="InterPro" id="IPR000259">
    <property type="entry name" value="Adhesion_dom_fimbrial"/>
</dbReference>
<dbReference type="EMBL" id="QRAP01000005">
    <property type="protein sequence ID" value="RDK90978.1"/>
    <property type="molecule type" value="Genomic_DNA"/>
</dbReference>
<sequence length="176" mass="19225">MTKQITRTLSLLSIPLLLFVLAGMSSTSADTDVNFSGTLVADPCELHVDSEDQTVDFRNVPSKTFIKYHRSERERFSIWLTECDLSLGDTVTVTFMGTEDIEQPGLFAVTGAAKGIAIAVESADGIPVVPNIPMRPSALTAGNTFLDFQAFISAPVHSRVREGDFECVTVFLLEYD</sequence>
<proteinExistence type="predicted"/>
<dbReference type="SUPFAM" id="SSF49401">
    <property type="entry name" value="Bacterial adhesins"/>
    <property type="match status" value="1"/>
</dbReference>
<gene>
    <name evidence="3" type="ORF">C8D90_105264</name>
</gene>
<reference evidence="3 4" key="1">
    <citation type="submission" date="2018-07" db="EMBL/GenBank/DDBJ databases">
        <title>Genomic Encyclopedia of Type Strains, Phase IV (KMG-IV): sequencing the most valuable type-strain genomes for metagenomic binning, comparative biology and taxonomic classification.</title>
        <authorList>
            <person name="Goeker M."/>
        </authorList>
    </citation>
    <scope>NUCLEOTIDE SEQUENCE [LARGE SCALE GENOMIC DNA]</scope>
    <source>
        <strain evidence="3 4">DSM 103736</strain>
    </source>
</reference>
<evidence type="ECO:0000259" key="2">
    <source>
        <dbReference type="Pfam" id="PF00419"/>
    </source>
</evidence>
<keyword evidence="1" id="KW-0732">Signal</keyword>
<dbReference type="InterPro" id="IPR050263">
    <property type="entry name" value="Bact_Fimbrial_Adh_Pro"/>
</dbReference>
<evidence type="ECO:0000256" key="1">
    <source>
        <dbReference type="SAM" id="SignalP"/>
    </source>
</evidence>
<dbReference type="OrthoDB" id="6462343at2"/>
<dbReference type="PANTHER" id="PTHR33420">
    <property type="entry name" value="FIMBRIAL SUBUNIT ELFA-RELATED"/>
    <property type="match status" value="1"/>
</dbReference>
<protein>
    <submittedName>
        <fullName evidence="3">Type 1 fimbria pilin</fullName>
    </submittedName>
</protein>
<comment type="caution">
    <text evidence="3">The sequence shown here is derived from an EMBL/GenBank/DDBJ whole genome shotgun (WGS) entry which is preliminary data.</text>
</comment>
<dbReference type="GO" id="GO:0009289">
    <property type="term" value="C:pilus"/>
    <property type="evidence" value="ECO:0007669"/>
    <property type="project" value="InterPro"/>
</dbReference>
<dbReference type="PANTHER" id="PTHR33420:SF9">
    <property type="entry name" value="MINOR FIMBRIAL SUBUNIT"/>
    <property type="match status" value="1"/>
</dbReference>
<name>A0A370QQB7_9GAMM</name>
<dbReference type="AlphaFoldDB" id="A0A370QQB7"/>
<dbReference type="Gene3D" id="2.60.40.1090">
    <property type="entry name" value="Fimbrial-type adhesion domain"/>
    <property type="match status" value="1"/>
</dbReference>
<organism evidence="3 4">
    <name type="scientific">Enterobacillus tribolii</name>
    <dbReference type="NCBI Taxonomy" id="1487935"/>
    <lineage>
        <taxon>Bacteria</taxon>
        <taxon>Pseudomonadati</taxon>
        <taxon>Pseudomonadota</taxon>
        <taxon>Gammaproteobacteria</taxon>
        <taxon>Enterobacterales</taxon>
        <taxon>Hafniaceae</taxon>
        <taxon>Enterobacillus</taxon>
    </lineage>
</organism>
<dbReference type="InterPro" id="IPR008966">
    <property type="entry name" value="Adhesion_dom_sf"/>
</dbReference>
<dbReference type="Pfam" id="PF00419">
    <property type="entry name" value="Fimbrial"/>
    <property type="match status" value="1"/>
</dbReference>
<dbReference type="InterPro" id="IPR036937">
    <property type="entry name" value="Adhesion_dom_fimbrial_sf"/>
</dbReference>
<feature type="chain" id="PRO_5017076453" evidence="1">
    <location>
        <begin position="30"/>
        <end position="176"/>
    </location>
</feature>
<feature type="signal peptide" evidence="1">
    <location>
        <begin position="1"/>
        <end position="29"/>
    </location>
</feature>
<evidence type="ECO:0000313" key="4">
    <source>
        <dbReference type="Proteomes" id="UP000254848"/>
    </source>
</evidence>
<evidence type="ECO:0000313" key="3">
    <source>
        <dbReference type="EMBL" id="RDK90978.1"/>
    </source>
</evidence>
<dbReference type="Proteomes" id="UP000254848">
    <property type="component" value="Unassembled WGS sequence"/>
</dbReference>